<comment type="similarity">
    <text evidence="7">Belongs to the binding-protein-dependent transport system permease family.</text>
</comment>
<evidence type="ECO:0000256" key="3">
    <source>
        <dbReference type="ARBA" id="ARBA00022475"/>
    </source>
</evidence>
<keyword evidence="4 7" id="KW-0812">Transmembrane</keyword>
<reference evidence="9 10" key="1">
    <citation type="submission" date="2020-04" db="EMBL/GenBank/DDBJ databases">
        <title>MicrobeNet Type strains.</title>
        <authorList>
            <person name="Nicholson A.C."/>
        </authorList>
    </citation>
    <scope>NUCLEOTIDE SEQUENCE [LARGE SCALE GENOMIC DNA]</scope>
    <source>
        <strain evidence="9 10">ATCC BAA-788</strain>
    </source>
</reference>
<feature type="transmembrane region" description="Helical" evidence="7">
    <location>
        <begin position="223"/>
        <end position="245"/>
    </location>
</feature>
<organism evidence="9 10">
    <name type="scientific">Cellulomonas denverensis</name>
    <dbReference type="NCBI Taxonomy" id="264297"/>
    <lineage>
        <taxon>Bacteria</taxon>
        <taxon>Bacillati</taxon>
        <taxon>Actinomycetota</taxon>
        <taxon>Actinomycetes</taxon>
        <taxon>Micrococcales</taxon>
        <taxon>Cellulomonadaceae</taxon>
        <taxon>Cellulomonas</taxon>
    </lineage>
</organism>
<dbReference type="CDD" id="cd06261">
    <property type="entry name" value="TM_PBP2"/>
    <property type="match status" value="1"/>
</dbReference>
<dbReference type="RefSeq" id="WP_168631319.1">
    <property type="nucleotide sequence ID" value="NZ_BONL01000008.1"/>
</dbReference>
<dbReference type="PANTHER" id="PTHR43744">
    <property type="entry name" value="ABC TRANSPORTER PERMEASE PROTEIN MG189-RELATED-RELATED"/>
    <property type="match status" value="1"/>
</dbReference>
<dbReference type="PROSITE" id="PS50928">
    <property type="entry name" value="ABC_TM1"/>
    <property type="match status" value="1"/>
</dbReference>
<dbReference type="PANTHER" id="PTHR43744:SF12">
    <property type="entry name" value="ABC TRANSPORTER PERMEASE PROTEIN MG189-RELATED"/>
    <property type="match status" value="1"/>
</dbReference>
<dbReference type="SUPFAM" id="SSF161098">
    <property type="entry name" value="MetI-like"/>
    <property type="match status" value="1"/>
</dbReference>
<accession>A0A7X6KXU1</accession>
<feature type="transmembrane region" description="Helical" evidence="7">
    <location>
        <begin position="86"/>
        <end position="108"/>
    </location>
</feature>
<dbReference type="Pfam" id="PF00528">
    <property type="entry name" value="BPD_transp_1"/>
    <property type="match status" value="1"/>
</dbReference>
<dbReference type="InterPro" id="IPR000515">
    <property type="entry name" value="MetI-like"/>
</dbReference>
<keyword evidence="3" id="KW-1003">Cell membrane</keyword>
<dbReference type="EMBL" id="JAAXOX010000012">
    <property type="protein sequence ID" value="NKY24192.1"/>
    <property type="molecule type" value="Genomic_DNA"/>
</dbReference>
<feature type="transmembrane region" description="Helical" evidence="7">
    <location>
        <begin position="55"/>
        <end position="77"/>
    </location>
</feature>
<evidence type="ECO:0000313" key="9">
    <source>
        <dbReference type="EMBL" id="NKY24192.1"/>
    </source>
</evidence>
<evidence type="ECO:0000256" key="2">
    <source>
        <dbReference type="ARBA" id="ARBA00022448"/>
    </source>
</evidence>
<dbReference type="InterPro" id="IPR035906">
    <property type="entry name" value="MetI-like_sf"/>
</dbReference>
<keyword evidence="10" id="KW-1185">Reference proteome</keyword>
<feature type="transmembrane region" description="Helical" evidence="7">
    <location>
        <begin position="165"/>
        <end position="186"/>
    </location>
</feature>
<gene>
    <name evidence="9" type="ORF">HGA03_16100</name>
</gene>
<dbReference type="Gene3D" id="1.10.3720.10">
    <property type="entry name" value="MetI-like"/>
    <property type="match status" value="1"/>
</dbReference>
<evidence type="ECO:0000313" key="10">
    <source>
        <dbReference type="Proteomes" id="UP000581206"/>
    </source>
</evidence>
<feature type="transmembrane region" description="Helical" evidence="7">
    <location>
        <begin position="114"/>
        <end position="135"/>
    </location>
</feature>
<dbReference type="GO" id="GO:0055085">
    <property type="term" value="P:transmembrane transport"/>
    <property type="evidence" value="ECO:0007669"/>
    <property type="project" value="InterPro"/>
</dbReference>
<evidence type="ECO:0000256" key="6">
    <source>
        <dbReference type="ARBA" id="ARBA00023136"/>
    </source>
</evidence>
<dbReference type="AlphaFoldDB" id="A0A7X6KXU1"/>
<protein>
    <submittedName>
        <fullName evidence="9">Carbohydrate ABC transporter permease</fullName>
    </submittedName>
</protein>
<feature type="domain" description="ABC transmembrane type-1" evidence="8">
    <location>
        <begin position="51"/>
        <end position="239"/>
    </location>
</feature>
<evidence type="ECO:0000256" key="5">
    <source>
        <dbReference type="ARBA" id="ARBA00022989"/>
    </source>
</evidence>
<keyword evidence="2 7" id="KW-0813">Transport</keyword>
<sequence>MIALVMVAPLVFGLYVSLLPPERYLDLVGPGDLTLANYAYVVQHASIGTWYRNTLVVTALVVGGAVLVNTLAGYALARFRFAGRRWLLLGVIAILLVPLQAYLIPLYLQIASYGWLNSLIALVVPFLVNPLLIFLMRQTFSTLPAELDEAAALDGAGRFRTFLQIGVPLAMTGIATQAILAGTWTWNSFLIPVTMVNDPDKFVLTVGLNSLQAQNYTLPTVQMAGVVLLTIPVVLMFVVFQRFIVPSLASSGIKG</sequence>
<evidence type="ECO:0000259" key="8">
    <source>
        <dbReference type="PROSITE" id="PS50928"/>
    </source>
</evidence>
<keyword evidence="5 7" id="KW-1133">Transmembrane helix</keyword>
<evidence type="ECO:0000256" key="1">
    <source>
        <dbReference type="ARBA" id="ARBA00004651"/>
    </source>
</evidence>
<dbReference type="Proteomes" id="UP000581206">
    <property type="component" value="Unassembled WGS sequence"/>
</dbReference>
<keyword evidence="6 7" id="KW-0472">Membrane</keyword>
<proteinExistence type="inferred from homology"/>
<comment type="subcellular location">
    <subcellularLocation>
        <location evidence="1 7">Cell membrane</location>
        <topology evidence="1 7">Multi-pass membrane protein</topology>
    </subcellularLocation>
</comment>
<comment type="caution">
    <text evidence="9">The sequence shown here is derived from an EMBL/GenBank/DDBJ whole genome shotgun (WGS) entry which is preliminary data.</text>
</comment>
<evidence type="ECO:0000256" key="4">
    <source>
        <dbReference type="ARBA" id="ARBA00022692"/>
    </source>
</evidence>
<dbReference type="GO" id="GO:0005886">
    <property type="term" value="C:plasma membrane"/>
    <property type="evidence" value="ECO:0007669"/>
    <property type="project" value="UniProtKB-SubCell"/>
</dbReference>
<name>A0A7X6KXU1_9CELL</name>
<evidence type="ECO:0000256" key="7">
    <source>
        <dbReference type="RuleBase" id="RU363032"/>
    </source>
</evidence>